<feature type="transmembrane region" description="Helical" evidence="1">
    <location>
        <begin position="413"/>
        <end position="444"/>
    </location>
</feature>
<dbReference type="GO" id="GO:0042910">
    <property type="term" value="F:xenobiotic transmembrane transporter activity"/>
    <property type="evidence" value="ECO:0007669"/>
    <property type="project" value="TreeGrafter"/>
</dbReference>
<dbReference type="AlphaFoldDB" id="A0A2V2YX21"/>
<keyword evidence="3" id="KW-1185">Reference proteome</keyword>
<dbReference type="SUPFAM" id="SSF82866">
    <property type="entry name" value="Multidrug efflux transporter AcrB transmembrane domain"/>
    <property type="match status" value="2"/>
</dbReference>
<feature type="transmembrane region" description="Helical" evidence="1">
    <location>
        <begin position="962"/>
        <end position="979"/>
    </location>
</feature>
<feature type="transmembrane region" description="Helical" evidence="1">
    <location>
        <begin position="456"/>
        <end position="480"/>
    </location>
</feature>
<protein>
    <submittedName>
        <fullName evidence="2">Multidrug efflux pump subunit AcrB</fullName>
    </submittedName>
</protein>
<accession>A0A2V2YX21</accession>
<feature type="transmembrane region" description="Helical" evidence="1">
    <location>
        <begin position="351"/>
        <end position="368"/>
    </location>
</feature>
<dbReference type="SUPFAM" id="SSF82693">
    <property type="entry name" value="Multidrug efflux transporter AcrB pore domain, PN1, PN2, PC1 and PC2 subdomains"/>
    <property type="match status" value="2"/>
</dbReference>
<sequence>MQRSIIIGIVVVLILAWGGVSALQMQRDYLPGMNNTTMMVSLRASSYQADQIKRDITAPLEEVLHKTDGITNIETTSYDGGLLMNISYPMDYDMNLAERTIKQALDDAQLPDGVNKPSVTRLTSSTFPILSYSLTTENTTIDDLTLQSSIQTDIVNQIKSVPGVSDVQTVGGAGKGYVVVLRMKDLNDHQITVDDFNKSIVADIPSLQGNVANVKAPFPIRVMGTDLSEQDLNRLSIKNKDGDTVQLQDIATISPSLTDVKTINRTNGKASVLINVIKTPSATITDVAKQVKNRVAGIPAVSNQDVSMELLTDRAQDLNSSLQGLVREGLLGCLFSMLCVWFFFRNVRSTLLIAISLPVSLLATTAILKSMGITLNILTVSGLIVAMGRIVDDAIVILDNMMNRVQDNRGKPILPALAAAVVEMLPAIFASTATTIAVYAPIALVGGIIGASYSGFAWSVVIALVISFLVAMIVIPTFAYMGWKEPKRKTVTLEPMMKPVLNYALRHKKTVISASLLLFIVAVTFAMRLPFSLLPSTSTGQVAIQIELPKGSALAVVDQEVKNVESRLSNNKDVESYSATMGSSFTPQADDVFDQGGGYIQQPNVANMSVKLKSDVNVDSWISQLQSQVNGQEASKAVVTVTNQSLAGDDSSIRIELSGADQATLEQAAQLVRTKLADIQGLNVAGKVDLTNGIPKYDVIIDKAKVKAAGIDTAEINKVIASYWSKAKDFDLPTSSGNGIIPVDVYIDPIGHGTNSSDSAVPVYTPDQVLDSLRAETFAGSNGQSYRLDQLATVQTSDAPSSIQEKDGQPIAVVSAQITSTNMSQVSKAVDHVLSGTQFPSGVTYSTGGITTQIKQMIVEMVIAVIASILLVLMITSFVFKGWRAPVAVLISIPLALSGVVLALYLIGGQWNLAALIGVLMLTGIVVTNGIVLIDQIERNRKSGMTIRDAVLNGGLSRVRPIFMTAGTTVLTLVPLALTHHADTVISQVLGIVVIGGMITSTLNSYMVIPVIYEWMQRKHVSSEHTDK</sequence>
<dbReference type="InterPro" id="IPR001036">
    <property type="entry name" value="Acrflvin-R"/>
</dbReference>
<dbReference type="Proteomes" id="UP000246635">
    <property type="component" value="Unassembled WGS sequence"/>
</dbReference>
<keyword evidence="1" id="KW-0812">Transmembrane</keyword>
<dbReference type="Gene3D" id="3.30.70.1440">
    <property type="entry name" value="Multidrug efflux transporter AcrB pore domain"/>
    <property type="match status" value="1"/>
</dbReference>
<dbReference type="InterPro" id="IPR027463">
    <property type="entry name" value="AcrB_DN_DC_subdom"/>
</dbReference>
<dbReference type="GO" id="GO:0005886">
    <property type="term" value="C:plasma membrane"/>
    <property type="evidence" value="ECO:0007669"/>
    <property type="project" value="TreeGrafter"/>
</dbReference>
<evidence type="ECO:0000256" key="1">
    <source>
        <dbReference type="SAM" id="Phobius"/>
    </source>
</evidence>
<keyword evidence="1" id="KW-1133">Transmembrane helix</keyword>
<organism evidence="2 3">
    <name type="scientific">Paenibacillus cellulosilyticus</name>
    <dbReference type="NCBI Taxonomy" id="375489"/>
    <lineage>
        <taxon>Bacteria</taxon>
        <taxon>Bacillati</taxon>
        <taxon>Bacillota</taxon>
        <taxon>Bacilli</taxon>
        <taxon>Bacillales</taxon>
        <taxon>Paenibacillaceae</taxon>
        <taxon>Paenibacillus</taxon>
    </lineage>
</organism>
<gene>
    <name evidence="2" type="ORF">DFQ01_10619</name>
</gene>
<dbReference type="Gene3D" id="3.30.70.1430">
    <property type="entry name" value="Multidrug efflux transporter AcrB pore domain"/>
    <property type="match status" value="2"/>
</dbReference>
<feature type="transmembrane region" description="Helical" evidence="1">
    <location>
        <begin position="861"/>
        <end position="880"/>
    </location>
</feature>
<name>A0A2V2YX21_9BACL</name>
<feature type="transmembrane region" description="Helical" evidence="1">
    <location>
        <begin position="511"/>
        <end position="531"/>
    </location>
</feature>
<feature type="transmembrane region" description="Helical" evidence="1">
    <location>
        <begin position="913"/>
        <end position="934"/>
    </location>
</feature>
<comment type="caution">
    <text evidence="2">The sequence shown here is derived from an EMBL/GenBank/DDBJ whole genome shotgun (WGS) entry which is preliminary data.</text>
</comment>
<feature type="transmembrane region" description="Helical" evidence="1">
    <location>
        <begin position="887"/>
        <end position="907"/>
    </location>
</feature>
<dbReference type="Gene3D" id="3.30.2090.10">
    <property type="entry name" value="Multidrug efflux transporter AcrB TolC docking domain, DN and DC subdomains"/>
    <property type="match status" value="2"/>
</dbReference>
<evidence type="ECO:0000313" key="2">
    <source>
        <dbReference type="EMBL" id="PWW04738.1"/>
    </source>
</evidence>
<dbReference type="EMBL" id="QGTQ01000006">
    <property type="protein sequence ID" value="PWW04738.1"/>
    <property type="molecule type" value="Genomic_DNA"/>
</dbReference>
<dbReference type="PRINTS" id="PR00702">
    <property type="entry name" value="ACRIFLAVINRP"/>
</dbReference>
<feature type="transmembrane region" description="Helical" evidence="1">
    <location>
        <begin position="324"/>
        <end position="344"/>
    </location>
</feature>
<dbReference type="Pfam" id="PF00873">
    <property type="entry name" value="ACR_tran"/>
    <property type="match status" value="1"/>
</dbReference>
<reference evidence="2 3" key="1">
    <citation type="submission" date="2018-05" db="EMBL/GenBank/DDBJ databases">
        <title>Genomic Encyclopedia of Type Strains, Phase III (KMG-III): the genomes of soil and plant-associated and newly described type strains.</title>
        <authorList>
            <person name="Whitman W."/>
        </authorList>
    </citation>
    <scope>NUCLEOTIDE SEQUENCE [LARGE SCALE GENOMIC DNA]</scope>
    <source>
        <strain evidence="2 3">CECT 5696</strain>
    </source>
</reference>
<dbReference type="Gene3D" id="3.30.70.1320">
    <property type="entry name" value="Multidrug efflux transporter AcrB pore domain like"/>
    <property type="match status" value="1"/>
</dbReference>
<feature type="transmembrane region" description="Helical" evidence="1">
    <location>
        <begin position="374"/>
        <end position="392"/>
    </location>
</feature>
<evidence type="ECO:0000313" key="3">
    <source>
        <dbReference type="Proteomes" id="UP000246635"/>
    </source>
</evidence>
<keyword evidence="1" id="KW-0472">Membrane</keyword>
<dbReference type="Gene3D" id="1.20.1640.10">
    <property type="entry name" value="Multidrug efflux transporter AcrB transmembrane domain"/>
    <property type="match status" value="2"/>
</dbReference>
<feature type="transmembrane region" description="Helical" evidence="1">
    <location>
        <begin position="985"/>
        <end position="1009"/>
    </location>
</feature>
<proteinExistence type="predicted"/>
<dbReference type="PANTHER" id="PTHR32063:SF0">
    <property type="entry name" value="SWARMING MOTILITY PROTEIN SWRC"/>
    <property type="match status" value="1"/>
</dbReference>
<dbReference type="PANTHER" id="PTHR32063">
    <property type="match status" value="1"/>
</dbReference>